<accession>A0ABU7XCI8</accession>
<dbReference type="GO" id="GO:0032259">
    <property type="term" value="P:methylation"/>
    <property type="evidence" value="ECO:0007669"/>
    <property type="project" value="UniProtKB-KW"/>
</dbReference>
<reference evidence="2 3" key="1">
    <citation type="submission" date="2024-02" db="EMBL/GenBank/DDBJ databases">
        <authorList>
            <person name="Grouzdev D."/>
        </authorList>
    </citation>
    <scope>NUCLEOTIDE SEQUENCE [LARGE SCALE GENOMIC DNA]</scope>
    <source>
        <strain evidence="2 3">9N</strain>
    </source>
</reference>
<proteinExistence type="predicted"/>
<evidence type="ECO:0000313" key="3">
    <source>
        <dbReference type="Proteomes" id="UP001350748"/>
    </source>
</evidence>
<evidence type="ECO:0000259" key="1">
    <source>
        <dbReference type="Pfam" id="PF13649"/>
    </source>
</evidence>
<dbReference type="InterPro" id="IPR041698">
    <property type="entry name" value="Methyltransf_25"/>
</dbReference>
<dbReference type="RefSeq" id="WP_332080005.1">
    <property type="nucleotide sequence ID" value="NZ_JAZHYN010000002.1"/>
</dbReference>
<organism evidence="2 3">
    <name type="scientific">Methylocystis borbori</name>
    <dbReference type="NCBI Taxonomy" id="3118750"/>
    <lineage>
        <taxon>Bacteria</taxon>
        <taxon>Pseudomonadati</taxon>
        <taxon>Pseudomonadota</taxon>
        <taxon>Alphaproteobacteria</taxon>
        <taxon>Hyphomicrobiales</taxon>
        <taxon>Methylocystaceae</taxon>
        <taxon>Methylocystis</taxon>
    </lineage>
</organism>
<dbReference type="EMBL" id="JAZHYN010000002">
    <property type="protein sequence ID" value="MEF3365101.1"/>
    <property type="molecule type" value="Genomic_DNA"/>
</dbReference>
<keyword evidence="3" id="KW-1185">Reference proteome</keyword>
<feature type="domain" description="Methyltransferase" evidence="1">
    <location>
        <begin position="55"/>
        <end position="148"/>
    </location>
</feature>
<dbReference type="Proteomes" id="UP001350748">
    <property type="component" value="Unassembled WGS sequence"/>
</dbReference>
<name>A0ABU7XCI8_9HYPH</name>
<dbReference type="InterPro" id="IPR029063">
    <property type="entry name" value="SAM-dependent_MTases_sf"/>
</dbReference>
<dbReference type="GO" id="GO:0008168">
    <property type="term" value="F:methyltransferase activity"/>
    <property type="evidence" value="ECO:0007669"/>
    <property type="project" value="UniProtKB-KW"/>
</dbReference>
<comment type="caution">
    <text evidence="2">The sequence shown here is derived from an EMBL/GenBank/DDBJ whole genome shotgun (WGS) entry which is preliminary data.</text>
</comment>
<protein>
    <submittedName>
        <fullName evidence="2">Class I SAM-dependent methyltransferase</fullName>
        <ecNumber evidence="2">2.1.1.-</ecNumber>
    </submittedName>
</protein>
<keyword evidence="2" id="KW-0808">Transferase</keyword>
<sequence>MSANDPHLDVINMWKNRQSVDFGYFEQVEPFAERFWNPVTTFRQWFDTLDTTELLEIACGQGRHTVLVPQGYQRIFAIDTSVDAIAIATERFKDNPKLTATLSEDGMTIPQLDSSFTAAFSYDAMVHFELMTMASYLKETGRVLKPGGKALFHHSAYDRNPTGHFTQSPHWRNYMTQDLFAHLASRAGLRIVDTVSFPWSDEIITDALTLMIKPEV</sequence>
<keyword evidence="2" id="KW-0489">Methyltransferase</keyword>
<dbReference type="SUPFAM" id="SSF53335">
    <property type="entry name" value="S-adenosyl-L-methionine-dependent methyltransferases"/>
    <property type="match status" value="1"/>
</dbReference>
<gene>
    <name evidence="2" type="ORF">V3H18_00985</name>
</gene>
<dbReference type="Gene3D" id="3.40.50.150">
    <property type="entry name" value="Vaccinia Virus protein VP39"/>
    <property type="match status" value="1"/>
</dbReference>
<dbReference type="CDD" id="cd02440">
    <property type="entry name" value="AdoMet_MTases"/>
    <property type="match status" value="1"/>
</dbReference>
<evidence type="ECO:0000313" key="2">
    <source>
        <dbReference type="EMBL" id="MEF3365101.1"/>
    </source>
</evidence>
<dbReference type="Pfam" id="PF13649">
    <property type="entry name" value="Methyltransf_25"/>
    <property type="match status" value="1"/>
</dbReference>
<dbReference type="EC" id="2.1.1.-" evidence="2"/>